<reference evidence="2" key="1">
    <citation type="journal article" date="2023" name="Nat. Plants">
        <title>Single-cell RNA sequencing provides a high-resolution roadmap for understanding the multicellular compartmentation of specialized metabolism.</title>
        <authorList>
            <person name="Sun S."/>
            <person name="Shen X."/>
            <person name="Li Y."/>
            <person name="Li Y."/>
            <person name="Wang S."/>
            <person name="Li R."/>
            <person name="Zhang H."/>
            <person name="Shen G."/>
            <person name="Guo B."/>
            <person name="Wei J."/>
            <person name="Xu J."/>
            <person name="St-Pierre B."/>
            <person name="Chen S."/>
            <person name="Sun C."/>
        </authorList>
    </citation>
    <scope>NUCLEOTIDE SEQUENCE [LARGE SCALE GENOMIC DNA]</scope>
</reference>
<evidence type="ECO:0000313" key="1">
    <source>
        <dbReference type="EMBL" id="KAI5679608.1"/>
    </source>
</evidence>
<dbReference type="EMBL" id="CM044701">
    <property type="protein sequence ID" value="KAI5679608.1"/>
    <property type="molecule type" value="Genomic_DNA"/>
</dbReference>
<evidence type="ECO:0000313" key="2">
    <source>
        <dbReference type="Proteomes" id="UP001060085"/>
    </source>
</evidence>
<protein>
    <submittedName>
        <fullName evidence="1">Uncharacterized protein</fullName>
    </submittedName>
</protein>
<comment type="caution">
    <text evidence="1">The sequence shown here is derived from an EMBL/GenBank/DDBJ whole genome shotgun (WGS) entry which is preliminary data.</text>
</comment>
<organism evidence="1 2">
    <name type="scientific">Catharanthus roseus</name>
    <name type="common">Madagascar periwinkle</name>
    <name type="synonym">Vinca rosea</name>
    <dbReference type="NCBI Taxonomy" id="4058"/>
    <lineage>
        <taxon>Eukaryota</taxon>
        <taxon>Viridiplantae</taxon>
        <taxon>Streptophyta</taxon>
        <taxon>Embryophyta</taxon>
        <taxon>Tracheophyta</taxon>
        <taxon>Spermatophyta</taxon>
        <taxon>Magnoliopsida</taxon>
        <taxon>eudicotyledons</taxon>
        <taxon>Gunneridae</taxon>
        <taxon>Pentapetalae</taxon>
        <taxon>asterids</taxon>
        <taxon>lamiids</taxon>
        <taxon>Gentianales</taxon>
        <taxon>Apocynaceae</taxon>
        <taxon>Rauvolfioideae</taxon>
        <taxon>Vinceae</taxon>
        <taxon>Catharanthinae</taxon>
        <taxon>Catharanthus</taxon>
    </lineage>
</organism>
<proteinExistence type="predicted"/>
<gene>
    <name evidence="1" type="ORF">M9H77_00835</name>
</gene>
<accession>A0ACC0C487</accession>
<keyword evidence="2" id="KW-1185">Reference proteome</keyword>
<name>A0ACC0C487_CATRO</name>
<sequence length="79" mass="8607">MGSSSMRLFAIASILMMLFMSTEMGTLMVVEARTCESPSHRFHGVCVRGSNCGAVCNTEGFPGGSCRGFRRRCFCNKPC</sequence>
<dbReference type="Proteomes" id="UP001060085">
    <property type="component" value="Linkage Group LG01"/>
</dbReference>